<accession>A0ACC5RTE8</accession>
<evidence type="ECO:0000313" key="1">
    <source>
        <dbReference type="EMBL" id="MBK4727930.1"/>
    </source>
</evidence>
<name>A0ACC5RTE8_ENTAG</name>
<organism evidence="1 2">
    <name type="scientific">Enterobacter agglomerans</name>
    <name type="common">Erwinia herbicola</name>
    <name type="synonym">Pantoea agglomerans</name>
    <dbReference type="NCBI Taxonomy" id="549"/>
    <lineage>
        <taxon>Bacteria</taxon>
        <taxon>Pseudomonadati</taxon>
        <taxon>Pseudomonadota</taxon>
        <taxon>Gammaproteobacteria</taxon>
        <taxon>Enterobacterales</taxon>
        <taxon>Erwiniaceae</taxon>
        <taxon>Pantoea</taxon>
        <taxon>Pantoea agglomerans group</taxon>
    </lineage>
</organism>
<protein>
    <submittedName>
        <fullName evidence="1">FlxA-like family protein</fullName>
    </submittedName>
</protein>
<comment type="caution">
    <text evidence="1">The sequence shown here is derived from an EMBL/GenBank/DDBJ whole genome shotgun (WGS) entry which is preliminary data.</text>
</comment>
<reference evidence="1" key="1">
    <citation type="submission" date="2021-01" db="EMBL/GenBank/DDBJ databases">
        <title>Draft genome of Pantoea agglomerans Eh 335.</title>
        <authorList>
            <person name="Emsley S.A."/>
            <person name="Oline D.K."/>
            <person name="Saw J.H."/>
            <person name="Ushijima B."/>
            <person name="Videau P."/>
            <person name="Koyack M.J."/>
        </authorList>
    </citation>
    <scope>NUCLEOTIDE SEQUENCE</scope>
    <source>
        <strain evidence="1">Eh 335</strain>
    </source>
</reference>
<sequence>MTTINTSSSVSGGSGSGDSASQTASISKQIARLQEQLKSMAGDTTLDEDQKAKQQQMIENQIMMLEAQLAQIQQQQAEKAAEQQEASKADDTGSSKIADGVNRPTENNKLNVYI</sequence>
<dbReference type="Proteomes" id="UP000633731">
    <property type="component" value="Unassembled WGS sequence"/>
</dbReference>
<gene>
    <name evidence="1" type="ORF">JJL49_22140</name>
</gene>
<evidence type="ECO:0000313" key="2">
    <source>
        <dbReference type="Proteomes" id="UP000633731"/>
    </source>
</evidence>
<keyword evidence="2" id="KW-1185">Reference proteome</keyword>
<proteinExistence type="predicted"/>
<dbReference type="EMBL" id="JAEOXF010000020">
    <property type="protein sequence ID" value="MBK4727930.1"/>
    <property type="molecule type" value="Genomic_DNA"/>
</dbReference>